<organism evidence="1 2">
    <name type="scientific">Mycobacterium servetii</name>
    <dbReference type="NCBI Taxonomy" id="3237418"/>
    <lineage>
        <taxon>Bacteria</taxon>
        <taxon>Bacillati</taxon>
        <taxon>Actinomycetota</taxon>
        <taxon>Actinomycetes</taxon>
        <taxon>Mycobacteriales</taxon>
        <taxon>Mycobacteriaceae</taxon>
        <taxon>Mycobacterium</taxon>
    </lineage>
</organism>
<comment type="caution">
    <text evidence="1">The sequence shown here is derived from an EMBL/GenBank/DDBJ whole genome shotgun (WGS) entry which is preliminary data.</text>
</comment>
<accession>A0ABV4BU57</accession>
<dbReference type="Proteomes" id="UP001564760">
    <property type="component" value="Unassembled WGS sequence"/>
</dbReference>
<sequence>MNQQPRTRADQIRRAMGTAASRDYRITVTGTATRTGRPVRLRTFLWESTSGRWTLDTAYLNERFDSGDPTYANKVIGATLSRDHGRLALNREAWHLAEGVDVPIFLLAVILDAAREAKRRSIRVDDLKVVVSQLGSRIIKWTQLNREAQQHARAALYKEIVRRCARLE</sequence>
<name>A0ABV4BU57_9MYCO</name>
<evidence type="ECO:0000313" key="2">
    <source>
        <dbReference type="Proteomes" id="UP001564760"/>
    </source>
</evidence>
<dbReference type="EMBL" id="JBGEDP010000001">
    <property type="protein sequence ID" value="MEY8013836.1"/>
    <property type="molecule type" value="Genomic_DNA"/>
</dbReference>
<reference evidence="1 2" key="1">
    <citation type="submission" date="2024-08" db="EMBL/GenBank/DDBJ databases">
        <title>Mycobacterium servetensis sp. nov., a novel rapid-growing mycobacterial species recovered from a human patient in Zaragoza, Spain.</title>
        <authorList>
            <person name="Tristancho-Baro A.I."/>
            <person name="Buenestado-Serrano S."/>
            <person name="Garcia De Viedma D."/>
            <person name="Milagro-Beamonte A."/>
            <person name="Burillo N."/>
            <person name="Sanz S."/>
            <person name="Lopez-Calleja A.I."/>
            <person name="Penas-Utrilla D."/>
            <person name="Guardingo M."/>
            <person name="Garcia M.J."/>
            <person name="Vinuelas-Bayon J."/>
        </authorList>
    </citation>
    <scope>NUCLEOTIDE SEQUENCE [LARGE SCALE GENOMIC DNA]</scope>
    <source>
        <strain evidence="2">HUMS_12744610</strain>
    </source>
</reference>
<keyword evidence="2" id="KW-1185">Reference proteome</keyword>
<protein>
    <recommendedName>
        <fullName evidence="3">Transposase</fullName>
    </recommendedName>
</protein>
<evidence type="ECO:0000313" key="1">
    <source>
        <dbReference type="EMBL" id="MEY8013836.1"/>
    </source>
</evidence>
<gene>
    <name evidence="1" type="ORF">AB8998_01585</name>
</gene>
<proteinExistence type="predicted"/>
<dbReference type="RefSeq" id="WP_369736491.1">
    <property type="nucleotide sequence ID" value="NZ_JBGEDP010000001.1"/>
</dbReference>
<evidence type="ECO:0008006" key="3">
    <source>
        <dbReference type="Google" id="ProtNLM"/>
    </source>
</evidence>